<dbReference type="PANTHER" id="PTHR47466:SF1">
    <property type="entry name" value="METALLOPROTEASE MEP1 (AFU_ORTHOLOGUE AFUA_1G07730)-RELATED"/>
    <property type="match status" value="1"/>
</dbReference>
<dbReference type="Gene3D" id="3.40.390.10">
    <property type="entry name" value="Collagenase (Catalytic Domain)"/>
    <property type="match status" value="1"/>
</dbReference>
<dbReference type="InterPro" id="IPR024079">
    <property type="entry name" value="MetalloPept_cat_dom_sf"/>
</dbReference>
<keyword evidence="8" id="KW-1015">Disulfide bond</keyword>
<reference evidence="11" key="1">
    <citation type="submission" date="2023-11" db="EMBL/GenBank/DDBJ databases">
        <authorList>
            <person name="Alioto T."/>
            <person name="Alioto T."/>
            <person name="Gomez Garrido J."/>
        </authorList>
    </citation>
    <scope>NUCLEOTIDE SEQUENCE</scope>
</reference>
<dbReference type="InterPro" id="IPR008754">
    <property type="entry name" value="Peptidase_M43"/>
</dbReference>
<keyword evidence="12" id="KW-1185">Reference proteome</keyword>
<dbReference type="EMBL" id="CAVMBE010000044">
    <property type="protein sequence ID" value="CAK4031126.1"/>
    <property type="molecule type" value="Genomic_DNA"/>
</dbReference>
<accession>A0AAI8Z272</accession>
<evidence type="ECO:0000256" key="2">
    <source>
        <dbReference type="ARBA" id="ARBA00022670"/>
    </source>
</evidence>
<keyword evidence="6" id="KW-0862">Zinc</keyword>
<dbReference type="Pfam" id="PF05572">
    <property type="entry name" value="Peptidase_M43"/>
    <property type="match status" value="1"/>
</dbReference>
<evidence type="ECO:0000256" key="7">
    <source>
        <dbReference type="ARBA" id="ARBA00023049"/>
    </source>
</evidence>
<comment type="similarity">
    <text evidence="1">Belongs to the peptidase M43B family.</text>
</comment>
<sequence length="275" mass="30305">MKVQSLFFVVFVAVAAGQQYTRCGVQDPSDALKAAHNEAYLSRISNSSATTSRNVDTYVHVVTSTTKQNDYSKAMVQEQMKVMNDAYSGWGVTFNTVAINFTVNDAWASAAMESDEEYDMKAALRQGSYADLNLYFTSDLPDGLLGFCYFPVDSPTKQDRILDGCMCLADSMPHGSATHYDLGYTAVHETGHWFGLYHTFQGESCSGSGDYVSDTPIQKTPTSGCPARQDSCPKQPGLDNIHNFMDYGYDSCMTLFTHGQQTRGLAIYDQERAGK</sequence>
<keyword evidence="3" id="KW-0479">Metal-binding</keyword>
<feature type="signal peptide" evidence="9">
    <location>
        <begin position="1"/>
        <end position="17"/>
    </location>
</feature>
<evidence type="ECO:0000313" key="12">
    <source>
        <dbReference type="Proteomes" id="UP001296104"/>
    </source>
</evidence>
<name>A0AAI8Z272_9PEZI</name>
<evidence type="ECO:0000256" key="3">
    <source>
        <dbReference type="ARBA" id="ARBA00022723"/>
    </source>
</evidence>
<feature type="chain" id="PRO_5042564786" evidence="9">
    <location>
        <begin position="18"/>
        <end position="275"/>
    </location>
</feature>
<evidence type="ECO:0000256" key="5">
    <source>
        <dbReference type="ARBA" id="ARBA00022801"/>
    </source>
</evidence>
<proteinExistence type="inferred from homology"/>
<keyword evidence="2" id="KW-0645">Protease</keyword>
<evidence type="ECO:0000313" key="11">
    <source>
        <dbReference type="EMBL" id="CAK4031126.1"/>
    </source>
</evidence>
<evidence type="ECO:0000256" key="4">
    <source>
        <dbReference type="ARBA" id="ARBA00022729"/>
    </source>
</evidence>
<dbReference type="SUPFAM" id="SSF55486">
    <property type="entry name" value="Metalloproteases ('zincins'), catalytic domain"/>
    <property type="match status" value="1"/>
</dbReference>
<dbReference type="PANTHER" id="PTHR47466">
    <property type="match status" value="1"/>
</dbReference>
<keyword evidence="4 9" id="KW-0732">Signal</keyword>
<dbReference type="GO" id="GO:0006508">
    <property type="term" value="P:proteolysis"/>
    <property type="evidence" value="ECO:0007669"/>
    <property type="project" value="UniProtKB-KW"/>
</dbReference>
<dbReference type="GO" id="GO:0008237">
    <property type="term" value="F:metallopeptidase activity"/>
    <property type="evidence" value="ECO:0007669"/>
    <property type="project" value="UniProtKB-KW"/>
</dbReference>
<evidence type="ECO:0000256" key="6">
    <source>
        <dbReference type="ARBA" id="ARBA00022833"/>
    </source>
</evidence>
<evidence type="ECO:0000256" key="8">
    <source>
        <dbReference type="ARBA" id="ARBA00023157"/>
    </source>
</evidence>
<dbReference type="AlphaFoldDB" id="A0AAI8Z272"/>
<organism evidence="11 12">
    <name type="scientific">Lecanosticta acicola</name>
    <dbReference type="NCBI Taxonomy" id="111012"/>
    <lineage>
        <taxon>Eukaryota</taxon>
        <taxon>Fungi</taxon>
        <taxon>Dikarya</taxon>
        <taxon>Ascomycota</taxon>
        <taxon>Pezizomycotina</taxon>
        <taxon>Dothideomycetes</taxon>
        <taxon>Dothideomycetidae</taxon>
        <taxon>Mycosphaerellales</taxon>
        <taxon>Mycosphaerellaceae</taxon>
        <taxon>Lecanosticta</taxon>
    </lineage>
</organism>
<comment type="caution">
    <text evidence="11">The sequence shown here is derived from an EMBL/GenBank/DDBJ whole genome shotgun (WGS) entry which is preliminary data.</text>
</comment>
<keyword evidence="7 11" id="KW-0482">Metalloprotease</keyword>
<evidence type="ECO:0000256" key="9">
    <source>
        <dbReference type="SAM" id="SignalP"/>
    </source>
</evidence>
<dbReference type="GO" id="GO:0046872">
    <property type="term" value="F:metal ion binding"/>
    <property type="evidence" value="ECO:0007669"/>
    <property type="project" value="UniProtKB-KW"/>
</dbReference>
<dbReference type="CDD" id="cd04275">
    <property type="entry name" value="ZnMc_pappalysin_like"/>
    <property type="match status" value="1"/>
</dbReference>
<feature type="domain" description="Peptidase M43 pregnancy-associated plasma-A" evidence="10">
    <location>
        <begin position="176"/>
        <end position="263"/>
    </location>
</feature>
<dbReference type="Proteomes" id="UP001296104">
    <property type="component" value="Unassembled WGS sequence"/>
</dbReference>
<evidence type="ECO:0000259" key="10">
    <source>
        <dbReference type="Pfam" id="PF05572"/>
    </source>
</evidence>
<gene>
    <name evidence="11" type="ORF">LECACI_7A006284</name>
</gene>
<protein>
    <submittedName>
        <fullName evidence="11">Extracellular metalloprotease</fullName>
    </submittedName>
</protein>
<keyword evidence="5" id="KW-0378">Hydrolase</keyword>
<evidence type="ECO:0000256" key="1">
    <source>
        <dbReference type="ARBA" id="ARBA00008721"/>
    </source>
</evidence>